<dbReference type="SMART" id="SM00698">
    <property type="entry name" value="MORN"/>
    <property type="match status" value="5"/>
</dbReference>
<dbReference type="GO" id="GO:0005829">
    <property type="term" value="C:cytosol"/>
    <property type="evidence" value="ECO:0007669"/>
    <property type="project" value="TreeGrafter"/>
</dbReference>
<evidence type="ECO:0000259" key="4">
    <source>
        <dbReference type="PROSITE" id="PS50011"/>
    </source>
</evidence>
<dbReference type="Proteomes" id="UP000482155">
    <property type="component" value="Unassembled WGS sequence"/>
</dbReference>
<evidence type="ECO:0000256" key="2">
    <source>
        <dbReference type="PROSITE-ProRule" id="PRU10141"/>
    </source>
</evidence>
<dbReference type="InterPro" id="IPR020635">
    <property type="entry name" value="Tyr_kinase_cat_dom"/>
</dbReference>
<keyword evidence="1" id="KW-0677">Repeat</keyword>
<dbReference type="InterPro" id="IPR000719">
    <property type="entry name" value="Prot_kinase_dom"/>
</dbReference>
<evidence type="ECO:0000256" key="1">
    <source>
        <dbReference type="ARBA" id="ARBA00022737"/>
    </source>
</evidence>
<accession>A0A6B3SPF8</accession>
<feature type="compositionally biased region" description="Polar residues" evidence="3">
    <location>
        <begin position="325"/>
        <end position="337"/>
    </location>
</feature>
<dbReference type="SUPFAM" id="SSF56112">
    <property type="entry name" value="Protein kinase-like (PK-like)"/>
    <property type="match status" value="1"/>
</dbReference>
<dbReference type="Pfam" id="PF00069">
    <property type="entry name" value="Pkinase"/>
    <property type="match status" value="1"/>
</dbReference>
<feature type="compositionally biased region" description="Low complexity" evidence="3">
    <location>
        <begin position="459"/>
        <end position="476"/>
    </location>
</feature>
<feature type="binding site" evidence="2">
    <location>
        <position position="71"/>
    </location>
    <ligand>
        <name>ATP</name>
        <dbReference type="ChEBI" id="CHEBI:30616"/>
    </ligand>
</feature>
<name>A0A6B3SPF8_9BURK</name>
<keyword evidence="6" id="KW-1185">Reference proteome</keyword>
<feature type="compositionally biased region" description="Polar residues" evidence="3">
    <location>
        <begin position="533"/>
        <end position="542"/>
    </location>
</feature>
<dbReference type="Gene3D" id="2.20.110.10">
    <property type="entry name" value="Histone H3 K4-specific methyltransferase SET7/9 N-terminal domain"/>
    <property type="match status" value="2"/>
</dbReference>
<reference evidence="5 6" key="1">
    <citation type="submission" date="2020-02" db="EMBL/GenBank/DDBJ databases">
        <authorList>
            <person name="Kim M.K."/>
        </authorList>
    </citation>
    <scope>NUCLEOTIDE SEQUENCE [LARGE SCALE GENOMIC DNA]</scope>
    <source>
        <strain evidence="5 6">17J57-3</strain>
    </source>
</reference>
<dbReference type="GO" id="GO:0005524">
    <property type="term" value="F:ATP binding"/>
    <property type="evidence" value="ECO:0007669"/>
    <property type="project" value="UniProtKB-UniRule"/>
</dbReference>
<feature type="region of interest" description="Disordered" evidence="3">
    <location>
        <begin position="675"/>
        <end position="790"/>
    </location>
</feature>
<dbReference type="Pfam" id="PF02493">
    <property type="entry name" value="MORN"/>
    <property type="match status" value="5"/>
</dbReference>
<feature type="compositionally biased region" description="Low complexity" evidence="3">
    <location>
        <begin position="516"/>
        <end position="532"/>
    </location>
</feature>
<keyword evidence="5" id="KW-0418">Kinase</keyword>
<dbReference type="PROSITE" id="PS00109">
    <property type="entry name" value="PROTEIN_KINASE_TYR"/>
    <property type="match status" value="1"/>
</dbReference>
<sequence>MMSDDSDKTMVRTRRMPFRAGAQESAEHGVNVLPVGTHLGEFEILDLIGEGGFGIVYLAYDHSLERHVALKEYMPAGLASRTTKMAVTVRSEHNAATFTAGLRSFINEAKMLAQFDSPALVKVHRFWEGNGTAYMVMPYYEGVTLKQALKEHRVTPTESWIRLLLADLFDAIETIHNSQCLHRDIAPDNILLLKDGRPVLLDFGAARRVIGDLTQCLTVILKPGFAPIEQYADIAGLRQGTWTDIYALAAVTYYVITGKAPPPAVARMVHDEMVPAREAGKGRYSSSLLGVLDKALAVKPEQRYRSIAELRKALDIMGTVPRTLPRSSTRWTGNELPTTRVAEPKPVPRQEPRLDAPRPGMTIPQTPAAQHDPLPQRGQQRPDDMTMFQTRRPEAPVSMAFGGDHMPPNAGPIHAHQDRSRAKTWGLLSLLLAAGLGAGVYLGTQVPWKDRGNAGGGNDSMSGSSGSGSSAAQESGVPSMPKQAGSSAAGGPDDEHPQSASIKPDQARATPPNPPSADAAARSLRSLPSSVPGTPSASTPTARRSPDEESWQNAIALDTPAAYENYLKRFPKGLYALAARQRLEARQAKAVKEQEPPKALANREKDKQDRQEKQEKQDRQSASARKEAAATPSPEEDAWNLANNLQQAPAYEAYLSRYPKGRYAALARDKLTLFKQPPVHSPSRAAADEATRTPSAAAPSPTNGPLASAGSSGTPAASSKSVSSGTSGTSGASPSSGGTSGTSSASAASGTAAPPASAAQHTVTASAAASSQAPAAHTAPQGHAPRKAVEEPLPKAADSLAGRKPIFIEDQILTGDFSVDQKTGIVSGTGRIVWSNGNQFDGTLVRGMKEGRGNFRWASGQRYVGEWSHDLPNGRGTLFFANGNRYDGEVRDGVPDGRGTAKFKNGDAYAGAWARGKSNGFGRYTWADGSFWEGEFRDDKRTENGKMVFADKEKKAEATADAGNALPQEKTISDAASGR</sequence>
<organism evidence="5 6">
    <name type="scientific">Noviherbaspirillum galbum</name>
    <dbReference type="NCBI Taxonomy" id="2709383"/>
    <lineage>
        <taxon>Bacteria</taxon>
        <taxon>Pseudomonadati</taxon>
        <taxon>Pseudomonadota</taxon>
        <taxon>Betaproteobacteria</taxon>
        <taxon>Burkholderiales</taxon>
        <taxon>Oxalobacteraceae</taxon>
        <taxon>Noviherbaspirillum</taxon>
    </lineage>
</organism>
<dbReference type="RefSeq" id="WP_163965644.1">
    <property type="nucleotide sequence ID" value="NZ_JAAIVB010000055.1"/>
</dbReference>
<dbReference type="PROSITE" id="PS50011">
    <property type="entry name" value="PROTEIN_KINASE_DOM"/>
    <property type="match status" value="1"/>
</dbReference>
<feature type="compositionally biased region" description="Low complexity" evidence="3">
    <location>
        <begin position="692"/>
        <end position="781"/>
    </location>
</feature>
<proteinExistence type="predicted"/>
<feature type="region of interest" description="Disordered" evidence="3">
    <location>
        <begin position="452"/>
        <end position="553"/>
    </location>
</feature>
<dbReference type="InterPro" id="IPR017441">
    <property type="entry name" value="Protein_kinase_ATP_BS"/>
</dbReference>
<evidence type="ECO:0000256" key="3">
    <source>
        <dbReference type="SAM" id="MobiDB-lite"/>
    </source>
</evidence>
<dbReference type="GO" id="GO:0004713">
    <property type="term" value="F:protein tyrosine kinase activity"/>
    <property type="evidence" value="ECO:0007669"/>
    <property type="project" value="InterPro"/>
</dbReference>
<dbReference type="PANTHER" id="PTHR43215:SF14">
    <property type="entry name" value="RADIAL SPOKE HEAD 1 HOMOLOG"/>
    <property type="match status" value="1"/>
</dbReference>
<feature type="region of interest" description="Disordered" evidence="3">
    <location>
        <begin position="325"/>
        <end position="382"/>
    </location>
</feature>
<dbReference type="PANTHER" id="PTHR43215">
    <property type="entry name" value="RADIAL SPOKE HEAD 1 HOMOLOG"/>
    <property type="match status" value="1"/>
</dbReference>
<dbReference type="CDD" id="cd14014">
    <property type="entry name" value="STKc_PknB_like"/>
    <property type="match status" value="1"/>
</dbReference>
<keyword evidence="5" id="KW-0808">Transferase</keyword>
<feature type="compositionally biased region" description="Basic and acidic residues" evidence="3">
    <location>
        <begin position="342"/>
        <end position="356"/>
    </location>
</feature>
<evidence type="ECO:0000313" key="5">
    <source>
        <dbReference type="EMBL" id="NEX62780.1"/>
    </source>
</evidence>
<dbReference type="InterPro" id="IPR011009">
    <property type="entry name" value="Kinase-like_dom_sf"/>
</dbReference>
<dbReference type="InterPro" id="IPR003409">
    <property type="entry name" value="MORN"/>
</dbReference>
<protein>
    <submittedName>
        <fullName evidence="5">Protein kinase</fullName>
    </submittedName>
</protein>
<dbReference type="SUPFAM" id="SSF82185">
    <property type="entry name" value="Histone H3 K4-specific methyltransferase SET7/9 N-terminal domain"/>
    <property type="match status" value="2"/>
</dbReference>
<keyword evidence="2" id="KW-0547">Nucleotide-binding</keyword>
<keyword evidence="2" id="KW-0067">ATP-binding</keyword>
<comment type="caution">
    <text evidence="5">The sequence shown here is derived from an EMBL/GenBank/DDBJ whole genome shotgun (WGS) entry which is preliminary data.</text>
</comment>
<dbReference type="SMART" id="SM00219">
    <property type="entry name" value="TyrKc"/>
    <property type="match status" value="1"/>
</dbReference>
<evidence type="ECO:0000313" key="6">
    <source>
        <dbReference type="Proteomes" id="UP000482155"/>
    </source>
</evidence>
<dbReference type="AlphaFoldDB" id="A0A6B3SPF8"/>
<feature type="region of interest" description="Disordered" evidence="3">
    <location>
        <begin position="584"/>
        <end position="642"/>
    </location>
</feature>
<dbReference type="EMBL" id="JAAIVB010000055">
    <property type="protein sequence ID" value="NEX62780.1"/>
    <property type="molecule type" value="Genomic_DNA"/>
</dbReference>
<dbReference type="Gene3D" id="1.10.510.10">
    <property type="entry name" value="Transferase(Phosphotransferase) domain 1"/>
    <property type="match status" value="1"/>
</dbReference>
<gene>
    <name evidence="5" type="ORF">G3574_16980</name>
</gene>
<feature type="domain" description="Protein kinase" evidence="4">
    <location>
        <begin position="42"/>
        <end position="317"/>
    </location>
</feature>
<dbReference type="InterPro" id="IPR008266">
    <property type="entry name" value="Tyr_kinase_AS"/>
</dbReference>
<dbReference type="PROSITE" id="PS00107">
    <property type="entry name" value="PROTEIN_KINASE_ATP"/>
    <property type="match status" value="1"/>
</dbReference>
<feature type="region of interest" description="Disordered" evidence="3">
    <location>
        <begin position="957"/>
        <end position="979"/>
    </location>
</feature>
<feature type="compositionally biased region" description="Basic and acidic residues" evidence="3">
    <location>
        <begin position="584"/>
        <end position="628"/>
    </location>
</feature>